<dbReference type="RefSeq" id="WP_109904530.1">
    <property type="nucleotide sequence ID" value="NZ_QGLE01000003.1"/>
</dbReference>
<evidence type="ECO:0000313" key="7">
    <source>
        <dbReference type="EMBL" id="PWR24770.1"/>
    </source>
</evidence>
<protein>
    <recommendedName>
        <fullName evidence="5">Ribonuclease VapC</fullName>
        <shortName evidence="5">RNase VapC</shortName>
        <ecNumber evidence="5">3.1.-.-</ecNumber>
    </recommendedName>
    <alternativeName>
        <fullName evidence="5">Toxin VapC</fullName>
    </alternativeName>
</protein>
<evidence type="ECO:0000259" key="6">
    <source>
        <dbReference type="Pfam" id="PF01850"/>
    </source>
</evidence>
<dbReference type="Pfam" id="PF01850">
    <property type="entry name" value="PIN"/>
    <property type="match status" value="1"/>
</dbReference>
<feature type="domain" description="PIN" evidence="6">
    <location>
        <begin position="4"/>
        <end position="113"/>
    </location>
</feature>
<comment type="similarity">
    <text evidence="5">Belongs to the PINc/VapC protein family.</text>
</comment>
<dbReference type="InterPro" id="IPR022907">
    <property type="entry name" value="VapC_family"/>
</dbReference>
<sequence length="138" mass="14847">MKPFFDTNIIVYAQQAGPKAERARALLAAGGTISVQILNEFSNVAVRKRGRSWGDVAEAVSDVLAVVAPPMPLTLEMHEGARQLAATHRLSFHDALVVVAAQSAGCDVLYSEDLQNGRVFDGLRVVDPFADLSSGNRR</sequence>
<dbReference type="CDD" id="cd18692">
    <property type="entry name" value="PIN_VapC-like"/>
    <property type="match status" value="1"/>
</dbReference>
<comment type="cofactor">
    <cofactor evidence="5">
        <name>Mg(2+)</name>
        <dbReference type="ChEBI" id="CHEBI:18420"/>
    </cofactor>
</comment>
<comment type="caution">
    <text evidence="7">The sequence shown here is derived from an EMBL/GenBank/DDBJ whole genome shotgun (WGS) entry which is preliminary data.</text>
</comment>
<dbReference type="AlphaFoldDB" id="A0A317EF59"/>
<evidence type="ECO:0000256" key="3">
    <source>
        <dbReference type="ARBA" id="ARBA00022723"/>
    </source>
</evidence>
<keyword evidence="5" id="KW-0800">Toxin</keyword>
<proteinExistence type="inferred from homology"/>
<feature type="binding site" evidence="5">
    <location>
        <position position="94"/>
    </location>
    <ligand>
        <name>Mg(2+)</name>
        <dbReference type="ChEBI" id="CHEBI:18420"/>
    </ligand>
</feature>
<evidence type="ECO:0000313" key="8">
    <source>
        <dbReference type="Proteomes" id="UP000245461"/>
    </source>
</evidence>
<evidence type="ECO:0000256" key="4">
    <source>
        <dbReference type="ARBA" id="ARBA00022801"/>
    </source>
</evidence>
<keyword evidence="4 5" id="KW-0378">Hydrolase</keyword>
<keyword evidence="5" id="KW-0460">Magnesium</keyword>
<dbReference type="EMBL" id="QGLE01000003">
    <property type="protein sequence ID" value="PWR24770.1"/>
    <property type="molecule type" value="Genomic_DNA"/>
</dbReference>
<dbReference type="Proteomes" id="UP000245461">
    <property type="component" value="Unassembled WGS sequence"/>
</dbReference>
<dbReference type="InterPro" id="IPR002716">
    <property type="entry name" value="PIN_dom"/>
</dbReference>
<dbReference type="InterPro" id="IPR029060">
    <property type="entry name" value="PIN-like_dom_sf"/>
</dbReference>
<feature type="binding site" evidence="5">
    <location>
        <position position="6"/>
    </location>
    <ligand>
        <name>Mg(2+)</name>
        <dbReference type="ChEBI" id="CHEBI:18420"/>
    </ligand>
</feature>
<dbReference type="GO" id="GO:0090729">
    <property type="term" value="F:toxin activity"/>
    <property type="evidence" value="ECO:0007669"/>
    <property type="project" value="UniProtKB-KW"/>
</dbReference>
<evidence type="ECO:0000256" key="2">
    <source>
        <dbReference type="ARBA" id="ARBA00022722"/>
    </source>
</evidence>
<evidence type="ECO:0000256" key="1">
    <source>
        <dbReference type="ARBA" id="ARBA00022649"/>
    </source>
</evidence>
<dbReference type="OrthoDB" id="163436at2"/>
<keyword evidence="2 5" id="KW-0540">Nuclease</keyword>
<organism evidence="7 8">
    <name type="scientific">Zavarzinia aquatilis</name>
    <dbReference type="NCBI Taxonomy" id="2211142"/>
    <lineage>
        <taxon>Bacteria</taxon>
        <taxon>Pseudomonadati</taxon>
        <taxon>Pseudomonadota</taxon>
        <taxon>Alphaproteobacteria</taxon>
        <taxon>Rhodospirillales</taxon>
        <taxon>Zavarziniaceae</taxon>
        <taxon>Zavarzinia</taxon>
    </lineage>
</organism>
<gene>
    <name evidence="5" type="primary">vapC</name>
    <name evidence="7" type="ORF">DKG74_08220</name>
</gene>
<keyword evidence="8" id="KW-1185">Reference proteome</keyword>
<accession>A0A317EF59</accession>
<dbReference type="SUPFAM" id="SSF88723">
    <property type="entry name" value="PIN domain-like"/>
    <property type="match status" value="1"/>
</dbReference>
<dbReference type="HAMAP" id="MF_00265">
    <property type="entry name" value="VapC_Nob1"/>
    <property type="match status" value="1"/>
</dbReference>
<comment type="function">
    <text evidence="5">Toxic component of a toxin-antitoxin (TA) system. An RNase.</text>
</comment>
<dbReference type="GO" id="GO:0000287">
    <property type="term" value="F:magnesium ion binding"/>
    <property type="evidence" value="ECO:0007669"/>
    <property type="project" value="UniProtKB-UniRule"/>
</dbReference>
<evidence type="ECO:0000256" key="5">
    <source>
        <dbReference type="HAMAP-Rule" id="MF_00265"/>
    </source>
</evidence>
<dbReference type="GO" id="GO:0016787">
    <property type="term" value="F:hydrolase activity"/>
    <property type="evidence" value="ECO:0007669"/>
    <property type="project" value="UniProtKB-KW"/>
</dbReference>
<dbReference type="Gene3D" id="3.40.50.1010">
    <property type="entry name" value="5'-nuclease"/>
    <property type="match status" value="1"/>
</dbReference>
<reference evidence="7 8" key="1">
    <citation type="submission" date="2018-05" db="EMBL/GenBank/DDBJ databases">
        <title>Zavarzinia sp. HR-AS.</title>
        <authorList>
            <person name="Lee Y."/>
            <person name="Jeon C.O."/>
        </authorList>
    </citation>
    <scope>NUCLEOTIDE SEQUENCE [LARGE SCALE GENOMIC DNA]</scope>
    <source>
        <strain evidence="7 8">HR-AS</strain>
    </source>
</reference>
<keyword evidence="3 5" id="KW-0479">Metal-binding</keyword>
<keyword evidence="1 5" id="KW-1277">Toxin-antitoxin system</keyword>
<dbReference type="GO" id="GO:0004540">
    <property type="term" value="F:RNA nuclease activity"/>
    <property type="evidence" value="ECO:0007669"/>
    <property type="project" value="InterPro"/>
</dbReference>
<name>A0A317EF59_9PROT</name>
<dbReference type="EC" id="3.1.-.-" evidence="5"/>